<dbReference type="CDD" id="cd00093">
    <property type="entry name" value="HTH_XRE"/>
    <property type="match status" value="1"/>
</dbReference>
<dbReference type="Gene3D" id="1.10.260.40">
    <property type="entry name" value="lambda repressor-like DNA-binding domains"/>
    <property type="match status" value="1"/>
</dbReference>
<comment type="caution">
    <text evidence="2">The sequence shown here is derived from an EMBL/GenBank/DDBJ whole genome shotgun (WGS) entry which is preliminary data.</text>
</comment>
<evidence type="ECO:0000313" key="3">
    <source>
        <dbReference type="Proteomes" id="UP001472978"/>
    </source>
</evidence>
<reference evidence="2 3" key="1">
    <citation type="submission" date="2024-05" db="EMBL/GenBank/DDBJ databases">
        <title>Halomonas sp. CS7 16S ribosomal RNA gene Genome sequencing and assembly.</title>
        <authorList>
            <person name="Yook S."/>
        </authorList>
    </citation>
    <scope>NUCLEOTIDE SEQUENCE [LARGE SCALE GENOMIC DNA]</scope>
    <source>
        <strain evidence="2 3">CS7</strain>
    </source>
</reference>
<dbReference type="RefSeq" id="WP_349760059.1">
    <property type="nucleotide sequence ID" value="NZ_JBEGCI010000027.1"/>
</dbReference>
<evidence type="ECO:0000259" key="1">
    <source>
        <dbReference type="PROSITE" id="PS50943"/>
    </source>
</evidence>
<dbReference type="EMBL" id="JBEGCI010000027">
    <property type="protein sequence ID" value="MEQ6890584.1"/>
    <property type="molecule type" value="Genomic_DNA"/>
</dbReference>
<sequence>MSKQYLADNLRLLCSYKKSISGVCRELEINRQQFNKYLSGNTTPSGNNLRKICDYFGVEDHEIRMPQEEFARIVQSRPLVIPGAGPRQRPEIELLEELFQRGSEDLSKYEGSYYIYYYSTSYPGRVLKAYGVIYEQEGRHFFKWIEHLSLAGTSRSDGFIYKLKGMVLGLSNRIFVSGYEQIMKNELVHLILYPTYKNKVSRLSGLLLGVSGADSREPVSQRVVFSYLGKHISHRAALKRCGIYETDSDEVDPEIEARIQNRIDPEVGVFRALPL</sequence>
<gene>
    <name evidence="2" type="ORF">ABE957_18080</name>
</gene>
<dbReference type="InterPro" id="IPR010982">
    <property type="entry name" value="Lambda_DNA-bd_dom_sf"/>
</dbReference>
<keyword evidence="3" id="KW-1185">Reference proteome</keyword>
<dbReference type="PROSITE" id="PS50943">
    <property type="entry name" value="HTH_CROC1"/>
    <property type="match status" value="1"/>
</dbReference>
<evidence type="ECO:0000313" key="2">
    <source>
        <dbReference type="EMBL" id="MEQ6890584.1"/>
    </source>
</evidence>
<name>A0ABV1NA13_9GAMM</name>
<dbReference type="SUPFAM" id="SSF47413">
    <property type="entry name" value="lambda repressor-like DNA-binding domains"/>
    <property type="match status" value="1"/>
</dbReference>
<feature type="domain" description="HTH cro/C1-type" evidence="1">
    <location>
        <begin position="25"/>
        <end position="63"/>
    </location>
</feature>
<accession>A0ABV1NA13</accession>
<proteinExistence type="predicted"/>
<protein>
    <submittedName>
        <fullName evidence="2">Helix-turn-helix transcriptional regulator</fullName>
    </submittedName>
</protein>
<dbReference type="Proteomes" id="UP001472978">
    <property type="component" value="Unassembled WGS sequence"/>
</dbReference>
<dbReference type="Pfam" id="PF13443">
    <property type="entry name" value="HTH_26"/>
    <property type="match status" value="1"/>
</dbReference>
<dbReference type="InterPro" id="IPR001387">
    <property type="entry name" value="Cro/C1-type_HTH"/>
</dbReference>
<organism evidence="2 3">
    <name type="scientific">Halomonas pelophila</name>
    <dbReference type="NCBI Taxonomy" id="3151122"/>
    <lineage>
        <taxon>Bacteria</taxon>
        <taxon>Pseudomonadati</taxon>
        <taxon>Pseudomonadota</taxon>
        <taxon>Gammaproteobacteria</taxon>
        <taxon>Oceanospirillales</taxon>
        <taxon>Halomonadaceae</taxon>
        <taxon>Halomonas</taxon>
    </lineage>
</organism>